<dbReference type="EMBL" id="LNGF01000019">
    <property type="protein sequence ID" value="KYC47653.1"/>
    <property type="molecule type" value="Genomic_DNA"/>
</dbReference>
<evidence type="ECO:0000313" key="16">
    <source>
        <dbReference type="Proteomes" id="UP000091929"/>
    </source>
</evidence>
<feature type="binding site" evidence="10">
    <location>
        <begin position="31"/>
        <end position="33"/>
    </location>
    <ligand>
        <name>ATP</name>
        <dbReference type="ChEBI" id="CHEBI:30616"/>
    </ligand>
</feature>
<feature type="active site" evidence="10">
    <location>
        <position position="184"/>
    </location>
</feature>
<dbReference type="InterPro" id="IPR000836">
    <property type="entry name" value="PRTase_dom"/>
</dbReference>
<dbReference type="GO" id="GO:0006015">
    <property type="term" value="P:5-phosphoribose 1-diphosphate biosynthetic process"/>
    <property type="evidence" value="ECO:0007669"/>
    <property type="project" value="UniProtKB-UniRule"/>
</dbReference>
<dbReference type="GO" id="GO:0016301">
    <property type="term" value="F:kinase activity"/>
    <property type="evidence" value="ECO:0007669"/>
    <property type="project" value="UniProtKB-KW"/>
</dbReference>
<evidence type="ECO:0000259" key="11">
    <source>
        <dbReference type="Pfam" id="PF00156"/>
    </source>
</evidence>
<dbReference type="CDD" id="cd06223">
    <property type="entry name" value="PRTases_typeI"/>
    <property type="match status" value="1"/>
</dbReference>
<dbReference type="UniPathway" id="UPA00087">
    <property type="reaction ID" value="UER00172"/>
</dbReference>
<dbReference type="InterPro" id="IPR029057">
    <property type="entry name" value="PRTase-like"/>
</dbReference>
<keyword evidence="4 10" id="KW-0545">Nucleotide biosynthesis</keyword>
<dbReference type="NCBIfam" id="TIGR01251">
    <property type="entry name" value="ribP_PPkin"/>
    <property type="match status" value="1"/>
</dbReference>
<evidence type="ECO:0000256" key="10">
    <source>
        <dbReference type="HAMAP-Rule" id="MF_00583"/>
    </source>
</evidence>
<evidence type="ECO:0000256" key="9">
    <source>
        <dbReference type="ARBA" id="ARBA00049535"/>
    </source>
</evidence>
<keyword evidence="6 10" id="KW-0418">Kinase</keyword>
<feature type="binding site" evidence="10">
    <location>
        <position position="124"/>
    </location>
    <ligand>
        <name>Mg(2+)</name>
        <dbReference type="ChEBI" id="CHEBI:18420"/>
        <label>1</label>
    </ligand>
</feature>
<evidence type="ECO:0000313" key="13">
    <source>
        <dbReference type="EMBL" id="KYC45504.1"/>
    </source>
</evidence>
<dbReference type="AlphaFoldDB" id="A0A150IRP5"/>
<comment type="caution">
    <text evidence="14">The sequence shown here is derived from an EMBL/GenBank/DDBJ whole genome shotgun (WGS) entry which is preliminary data.</text>
</comment>
<dbReference type="InterPro" id="IPR037514">
    <property type="entry name" value="Rib-P_diPkinase_arc"/>
</dbReference>
<accession>A0A150IZM0</accession>
<dbReference type="EMBL" id="LNJC01000019">
    <property type="protein sequence ID" value="KYC50114.1"/>
    <property type="molecule type" value="Genomic_DNA"/>
</dbReference>
<dbReference type="HAMAP" id="MF_00583_A">
    <property type="entry name" value="RibP_PPkinase_A"/>
    <property type="match status" value="1"/>
</dbReference>
<dbReference type="EMBL" id="LNGE01000017">
    <property type="protein sequence ID" value="KYC45504.1"/>
    <property type="molecule type" value="Genomic_DNA"/>
</dbReference>
<dbReference type="InterPro" id="IPR029099">
    <property type="entry name" value="Pribosyltran_N"/>
</dbReference>
<organism evidence="14 16">
    <name type="scientific">Candidatus Methanofastidiosum methylothiophilum</name>
    <dbReference type="NCBI Taxonomy" id="1705564"/>
    <lineage>
        <taxon>Archaea</taxon>
        <taxon>Methanobacteriati</taxon>
        <taxon>Methanobacteriota</taxon>
        <taxon>Stenosarchaea group</taxon>
        <taxon>Candidatus Methanofastidiosia</taxon>
        <taxon>Candidatus Methanofastidiosales</taxon>
        <taxon>Candidatus Methanofastidiosaceae</taxon>
        <taxon>Candidatus Methanofastidiosum</taxon>
    </lineage>
</organism>
<evidence type="ECO:0000256" key="8">
    <source>
        <dbReference type="ARBA" id="ARBA00022842"/>
    </source>
</evidence>
<feature type="binding site" evidence="10">
    <location>
        <position position="186"/>
    </location>
    <ligand>
        <name>D-ribose 5-phosphate</name>
        <dbReference type="ChEBI" id="CHEBI:78346"/>
    </ligand>
</feature>
<gene>
    <name evidence="10 14" type="primary">prs</name>
    <name evidence="13" type="ORF">APG10_00806</name>
    <name evidence="14" type="ORF">APG11_00974</name>
    <name evidence="15" type="ORF">APG12_01024</name>
</gene>
<dbReference type="Gene3D" id="3.40.50.2020">
    <property type="match status" value="2"/>
</dbReference>
<dbReference type="PANTHER" id="PTHR10210">
    <property type="entry name" value="RIBOSE-PHOSPHATE DIPHOSPHOKINASE FAMILY MEMBER"/>
    <property type="match status" value="1"/>
</dbReference>
<evidence type="ECO:0000256" key="5">
    <source>
        <dbReference type="ARBA" id="ARBA00022741"/>
    </source>
</evidence>
<comment type="function">
    <text evidence="10">Involved in the biosynthesis of the central metabolite phospho-alpha-D-ribosyl-1-pyrophosphate (PRPP) via the transfer of pyrophosphoryl group from ATP to 1-hydroxyl of ribose-5-phosphate (Rib-5-P).</text>
</comment>
<accession>A0A150ILE9</accession>
<dbReference type="InterPro" id="IPR005946">
    <property type="entry name" value="Rib-P_diPkinase"/>
</dbReference>
<dbReference type="SUPFAM" id="SSF53271">
    <property type="entry name" value="PRTase-like"/>
    <property type="match status" value="1"/>
</dbReference>
<dbReference type="PATRIC" id="fig|1706436.3.peg.815"/>
<comment type="similarity">
    <text evidence="10">Belongs to the ribose-phosphate pyrophosphokinase family. Class III (archaeal) subfamily.</text>
</comment>
<feature type="binding site" evidence="10">
    <location>
        <begin position="90"/>
        <end position="91"/>
    </location>
    <ligand>
        <name>ATP</name>
        <dbReference type="ChEBI" id="CHEBI:30616"/>
    </ligand>
</feature>
<dbReference type="FunFam" id="3.40.50.2020:FF:000014">
    <property type="entry name" value="Ribose-phosphate pyrophosphokinase 1"/>
    <property type="match status" value="1"/>
</dbReference>
<dbReference type="EC" id="2.7.6.1" evidence="10"/>
<evidence type="ECO:0000313" key="14">
    <source>
        <dbReference type="EMBL" id="KYC47653.1"/>
    </source>
</evidence>
<dbReference type="GO" id="GO:0005524">
    <property type="term" value="F:ATP binding"/>
    <property type="evidence" value="ECO:0007669"/>
    <property type="project" value="UniProtKB-KW"/>
</dbReference>
<keyword evidence="2 10" id="KW-0808">Transferase</keyword>
<comment type="cofactor">
    <cofactor evidence="10">
        <name>Mg(2+)</name>
        <dbReference type="ChEBI" id="CHEBI:18420"/>
    </cofactor>
    <text evidence="10">Binds 2 Mg(2+) ions per subunit.</text>
</comment>
<dbReference type="GO" id="GO:0005737">
    <property type="term" value="C:cytoplasm"/>
    <property type="evidence" value="ECO:0007669"/>
    <property type="project" value="UniProtKB-SubCell"/>
</dbReference>
<comment type="catalytic activity">
    <reaction evidence="9 10">
        <text>D-ribose 5-phosphate + ATP = 5-phospho-alpha-D-ribose 1-diphosphate + AMP + H(+)</text>
        <dbReference type="Rhea" id="RHEA:15609"/>
        <dbReference type="ChEBI" id="CHEBI:15378"/>
        <dbReference type="ChEBI" id="CHEBI:30616"/>
        <dbReference type="ChEBI" id="CHEBI:58017"/>
        <dbReference type="ChEBI" id="CHEBI:78346"/>
        <dbReference type="ChEBI" id="CHEBI:456215"/>
        <dbReference type="EC" id="2.7.6.1"/>
    </reaction>
</comment>
<feature type="binding site" evidence="10">
    <location>
        <begin position="214"/>
        <end position="218"/>
    </location>
    <ligand>
        <name>D-ribose 5-phosphate</name>
        <dbReference type="ChEBI" id="CHEBI:78346"/>
    </ligand>
</feature>
<keyword evidence="5 10" id="KW-0547">Nucleotide-binding</keyword>
<evidence type="ECO:0000256" key="4">
    <source>
        <dbReference type="ARBA" id="ARBA00022727"/>
    </source>
</evidence>
<dbReference type="Proteomes" id="UP000092401">
    <property type="component" value="Unassembled WGS sequence"/>
</dbReference>
<evidence type="ECO:0000256" key="7">
    <source>
        <dbReference type="ARBA" id="ARBA00022840"/>
    </source>
</evidence>
<accession>A0A150IRP5</accession>
<evidence type="ECO:0000313" key="17">
    <source>
        <dbReference type="Proteomes" id="UP000092401"/>
    </source>
</evidence>
<keyword evidence="3 10" id="KW-0479">Metal-binding</keyword>
<dbReference type="GO" id="GO:0004749">
    <property type="term" value="F:ribose phosphate diphosphokinase activity"/>
    <property type="evidence" value="ECO:0007669"/>
    <property type="project" value="UniProtKB-UniRule"/>
</dbReference>
<dbReference type="Proteomes" id="UP000092403">
    <property type="component" value="Unassembled WGS sequence"/>
</dbReference>
<reference evidence="16 17" key="1">
    <citation type="journal article" date="2016" name="ISME J.">
        <title>Chasing the elusive Euryarchaeota class WSA2: genomes reveal a uniquely fastidious methyl-reducing methanogen.</title>
        <authorList>
            <person name="Nobu M.K."/>
            <person name="Narihiro T."/>
            <person name="Kuroda K."/>
            <person name="Mei R."/>
            <person name="Liu W.T."/>
        </authorList>
    </citation>
    <scope>NUCLEOTIDE SEQUENCE [LARGE SCALE GENOMIC DNA]</scope>
    <source>
        <strain evidence="13">B03fssc0709_Meth_Bin005</strain>
        <strain evidence="14">B15fssc0709_Meth_Bin003</strain>
        <strain evidence="15">BMIXfssc0709_Meth_Bin006</strain>
    </source>
</reference>
<feature type="binding site" evidence="10">
    <location>
        <position position="161"/>
    </location>
    <ligand>
        <name>Mg(2+)</name>
        <dbReference type="ChEBI" id="CHEBI:18420"/>
        <label>2</label>
    </ligand>
</feature>
<evidence type="ECO:0000313" key="15">
    <source>
        <dbReference type="EMBL" id="KYC50114.1"/>
    </source>
</evidence>
<feature type="domain" description="Phosphoribosyltransferase" evidence="11">
    <location>
        <begin position="142"/>
        <end position="260"/>
    </location>
</feature>
<dbReference type="Proteomes" id="UP000091929">
    <property type="component" value="Unassembled WGS sequence"/>
</dbReference>
<dbReference type="Pfam" id="PF13793">
    <property type="entry name" value="Pribosyltran_N"/>
    <property type="match status" value="1"/>
</dbReference>
<keyword evidence="7 10" id="KW-0067">ATP-binding</keyword>
<evidence type="ECO:0000256" key="6">
    <source>
        <dbReference type="ARBA" id="ARBA00022777"/>
    </source>
</evidence>
<dbReference type="GO" id="GO:0006164">
    <property type="term" value="P:purine nucleotide biosynthetic process"/>
    <property type="evidence" value="ECO:0007669"/>
    <property type="project" value="TreeGrafter"/>
</dbReference>
<dbReference type="PATRIC" id="fig|1706437.3.peg.984"/>
<keyword evidence="1 10" id="KW-0963">Cytoplasm</keyword>
<dbReference type="SMART" id="SM01400">
    <property type="entry name" value="Pribosyltran_N"/>
    <property type="match status" value="1"/>
</dbReference>
<feature type="binding site" evidence="10">
    <location>
        <position position="210"/>
    </location>
    <ligand>
        <name>D-ribose 5-phosphate</name>
        <dbReference type="ChEBI" id="CHEBI:78346"/>
    </ligand>
</feature>
<evidence type="ECO:0000259" key="12">
    <source>
        <dbReference type="Pfam" id="PF13793"/>
    </source>
</evidence>
<dbReference type="GO" id="GO:0000287">
    <property type="term" value="F:magnesium ion binding"/>
    <property type="evidence" value="ECO:0007669"/>
    <property type="project" value="UniProtKB-UniRule"/>
</dbReference>
<evidence type="ECO:0000256" key="2">
    <source>
        <dbReference type="ARBA" id="ARBA00022679"/>
    </source>
</evidence>
<comment type="pathway">
    <text evidence="10">Metabolic intermediate biosynthesis; 5-phospho-alpha-D-ribose 1-diphosphate biosynthesis; 5-phospho-alpha-D-ribose 1-diphosphate from D-ribose 5-phosphate (route I): step 1/1.</text>
</comment>
<evidence type="ECO:0000256" key="1">
    <source>
        <dbReference type="ARBA" id="ARBA00022490"/>
    </source>
</evidence>
<protein>
    <recommendedName>
        <fullName evidence="10">Ribose-phosphate pyrophosphokinase</fullName>
        <shortName evidence="10">RPPK</shortName>
        <ecNumber evidence="10">2.7.6.1</ecNumber>
    </recommendedName>
    <alternativeName>
        <fullName evidence="10">5-phospho-D-ribosyl alpha-1-diphosphate synthase</fullName>
    </alternativeName>
    <alternativeName>
        <fullName evidence="10">Phosphoribosyl diphosphate synthase</fullName>
    </alternativeName>
    <alternativeName>
        <fullName evidence="10">Phosphoribosyl pyrophosphate synthase</fullName>
        <shortName evidence="10">P-Rib-PP synthase</shortName>
        <shortName evidence="10">PRPP synthase</shortName>
        <shortName evidence="10">PRPPase</shortName>
    </alternativeName>
</protein>
<evidence type="ECO:0000256" key="3">
    <source>
        <dbReference type="ARBA" id="ARBA00022723"/>
    </source>
</evidence>
<dbReference type="Pfam" id="PF00156">
    <property type="entry name" value="Pribosyltran"/>
    <property type="match status" value="1"/>
</dbReference>
<dbReference type="PATRIC" id="fig|1706438.3.peg.1034"/>
<dbReference type="PANTHER" id="PTHR10210:SF32">
    <property type="entry name" value="RIBOSE-PHOSPHATE PYROPHOSPHOKINASE 2"/>
    <property type="match status" value="1"/>
</dbReference>
<dbReference type="GO" id="GO:0002189">
    <property type="term" value="C:ribose phosphate diphosphokinase complex"/>
    <property type="evidence" value="ECO:0007669"/>
    <property type="project" value="TreeGrafter"/>
</dbReference>
<comment type="subcellular location">
    <subcellularLocation>
        <location evidence="10">Cytoplasm</location>
    </subcellularLocation>
</comment>
<feature type="domain" description="Ribose-phosphate pyrophosphokinase N-terminal" evidence="12">
    <location>
        <begin position="18"/>
        <end position="114"/>
    </location>
</feature>
<sequence>MFVTSLSSKATLEKLKGDFKLIDCHFERFPDGEGYVRFNEKVKNIKEILIVQSLYYPQDEHIMQLFFMIDALQDLKIKTHVLIPYMAYARQDKRFKDWESISGISLAKIIDRFGLESVYTVDIHDLKITKAMDGENLSAMPLIADYLTDLNLKEPVIISPDKGSVERAKIVADQMGAEFDHLEKTRLSGDTVEIRPKEINTKNRDVAIVDDIISTGGTMAKACEVLKREGTLKVLSGATHLLMISNAEEKLKKAGIDRIFGSDSIPSKFSDISIAKIIEEIF</sequence>
<keyword evidence="8 10" id="KW-0460">Magnesium</keyword>
<name>A0A150IRP5_9EURY</name>
<proteinExistence type="inferred from homology"/>